<dbReference type="AlphaFoldDB" id="A0A482W5S7"/>
<evidence type="ECO:0000256" key="7">
    <source>
        <dbReference type="ARBA" id="ARBA00023242"/>
    </source>
</evidence>
<proteinExistence type="predicted"/>
<dbReference type="FunFam" id="3.30.160.60:FF:000045">
    <property type="entry name" value="ZFP69 zinc finger protein B"/>
    <property type="match status" value="1"/>
</dbReference>
<dbReference type="GO" id="GO:0005634">
    <property type="term" value="C:nucleus"/>
    <property type="evidence" value="ECO:0007669"/>
    <property type="project" value="UniProtKB-SubCell"/>
</dbReference>
<gene>
    <name evidence="10" type="ORF">BDFB_014253</name>
</gene>
<dbReference type="GO" id="GO:0000977">
    <property type="term" value="F:RNA polymerase II transcription regulatory region sequence-specific DNA binding"/>
    <property type="evidence" value="ECO:0007669"/>
    <property type="project" value="TreeGrafter"/>
</dbReference>
<feature type="domain" description="C2H2-type" evidence="9">
    <location>
        <begin position="99"/>
        <end position="126"/>
    </location>
</feature>
<dbReference type="Pfam" id="PF00096">
    <property type="entry name" value="zf-C2H2"/>
    <property type="match status" value="3"/>
</dbReference>
<dbReference type="GO" id="GO:0000981">
    <property type="term" value="F:DNA-binding transcription factor activity, RNA polymerase II-specific"/>
    <property type="evidence" value="ECO:0007669"/>
    <property type="project" value="TreeGrafter"/>
</dbReference>
<protein>
    <recommendedName>
        <fullName evidence="9">C2H2-type domain-containing protein</fullName>
    </recommendedName>
</protein>
<keyword evidence="7" id="KW-0539">Nucleus</keyword>
<dbReference type="PANTHER" id="PTHR24379:SF127">
    <property type="entry name" value="BLOODY FINGERS-RELATED"/>
    <property type="match status" value="1"/>
</dbReference>
<dbReference type="Proteomes" id="UP000292052">
    <property type="component" value="Unassembled WGS sequence"/>
</dbReference>
<dbReference type="PROSITE" id="PS50157">
    <property type="entry name" value="ZINC_FINGER_C2H2_2"/>
    <property type="match status" value="3"/>
</dbReference>
<dbReference type="FunFam" id="3.30.160.60:FF:000502">
    <property type="entry name" value="Zinc finger protein 710"/>
    <property type="match status" value="1"/>
</dbReference>
<dbReference type="EMBL" id="QDEB01029207">
    <property type="protein sequence ID" value="RZC40067.1"/>
    <property type="molecule type" value="Genomic_DNA"/>
</dbReference>
<dbReference type="InterPro" id="IPR036236">
    <property type="entry name" value="Znf_C2H2_sf"/>
</dbReference>
<reference evidence="10 11" key="1">
    <citation type="submission" date="2017-03" db="EMBL/GenBank/DDBJ databases">
        <title>Genome of the blue death feigning beetle - Asbolus verrucosus.</title>
        <authorList>
            <person name="Rider S.D."/>
        </authorList>
    </citation>
    <scope>NUCLEOTIDE SEQUENCE [LARGE SCALE GENOMIC DNA]</scope>
    <source>
        <strain evidence="10">Butters</strain>
        <tissue evidence="10">Head and leg muscle</tissue>
    </source>
</reference>
<feature type="domain" description="C2H2-type" evidence="9">
    <location>
        <begin position="127"/>
        <end position="154"/>
    </location>
</feature>
<dbReference type="OrthoDB" id="4748970at2759"/>
<feature type="non-terminal residue" evidence="10">
    <location>
        <position position="1"/>
    </location>
</feature>
<dbReference type="SUPFAM" id="SSF57667">
    <property type="entry name" value="beta-beta-alpha zinc fingers"/>
    <property type="match status" value="2"/>
</dbReference>
<comment type="caution">
    <text evidence="10">The sequence shown here is derived from an EMBL/GenBank/DDBJ whole genome shotgun (WGS) entry which is preliminary data.</text>
</comment>
<dbReference type="InterPro" id="IPR013087">
    <property type="entry name" value="Znf_C2H2_type"/>
</dbReference>
<evidence type="ECO:0000256" key="6">
    <source>
        <dbReference type="ARBA" id="ARBA00023125"/>
    </source>
</evidence>
<evidence type="ECO:0000313" key="10">
    <source>
        <dbReference type="EMBL" id="RZC40067.1"/>
    </source>
</evidence>
<evidence type="ECO:0000256" key="1">
    <source>
        <dbReference type="ARBA" id="ARBA00004123"/>
    </source>
</evidence>
<keyword evidence="2" id="KW-0479">Metal-binding</keyword>
<evidence type="ECO:0000256" key="3">
    <source>
        <dbReference type="ARBA" id="ARBA00022737"/>
    </source>
</evidence>
<comment type="subcellular location">
    <subcellularLocation>
        <location evidence="1">Nucleus</location>
    </subcellularLocation>
</comment>
<dbReference type="Gene3D" id="3.30.160.60">
    <property type="entry name" value="Classic Zinc Finger"/>
    <property type="match status" value="3"/>
</dbReference>
<dbReference type="STRING" id="1661398.A0A482W5S7"/>
<keyword evidence="6" id="KW-0238">DNA-binding</keyword>
<evidence type="ECO:0000256" key="5">
    <source>
        <dbReference type="ARBA" id="ARBA00022833"/>
    </source>
</evidence>
<dbReference type="GO" id="GO:0008270">
    <property type="term" value="F:zinc ion binding"/>
    <property type="evidence" value="ECO:0007669"/>
    <property type="project" value="UniProtKB-KW"/>
</dbReference>
<dbReference type="PANTHER" id="PTHR24379">
    <property type="entry name" value="KRAB AND ZINC FINGER DOMAIN-CONTAINING"/>
    <property type="match status" value="1"/>
</dbReference>
<evidence type="ECO:0000256" key="4">
    <source>
        <dbReference type="ARBA" id="ARBA00022771"/>
    </source>
</evidence>
<feature type="domain" description="C2H2-type" evidence="9">
    <location>
        <begin position="4"/>
        <end position="26"/>
    </location>
</feature>
<evidence type="ECO:0000259" key="9">
    <source>
        <dbReference type="PROSITE" id="PS50157"/>
    </source>
</evidence>
<keyword evidence="11" id="KW-1185">Reference proteome</keyword>
<evidence type="ECO:0000256" key="2">
    <source>
        <dbReference type="ARBA" id="ARBA00022723"/>
    </source>
</evidence>
<evidence type="ECO:0000256" key="8">
    <source>
        <dbReference type="PROSITE-ProRule" id="PRU00042"/>
    </source>
</evidence>
<evidence type="ECO:0000313" key="11">
    <source>
        <dbReference type="Proteomes" id="UP000292052"/>
    </source>
</evidence>
<dbReference type="SMART" id="SM00355">
    <property type="entry name" value="ZnF_C2H2"/>
    <property type="match status" value="3"/>
</dbReference>
<dbReference type="FunFam" id="3.30.160.60:FF:002343">
    <property type="entry name" value="Zinc finger protein 33A"/>
    <property type="match status" value="1"/>
</dbReference>
<name>A0A482W5S7_ASBVE</name>
<keyword evidence="3" id="KW-0677">Repeat</keyword>
<keyword evidence="5" id="KW-0862">Zinc</keyword>
<organism evidence="10 11">
    <name type="scientific">Asbolus verrucosus</name>
    <name type="common">Desert ironclad beetle</name>
    <dbReference type="NCBI Taxonomy" id="1661398"/>
    <lineage>
        <taxon>Eukaryota</taxon>
        <taxon>Metazoa</taxon>
        <taxon>Ecdysozoa</taxon>
        <taxon>Arthropoda</taxon>
        <taxon>Hexapoda</taxon>
        <taxon>Insecta</taxon>
        <taxon>Pterygota</taxon>
        <taxon>Neoptera</taxon>
        <taxon>Endopterygota</taxon>
        <taxon>Coleoptera</taxon>
        <taxon>Polyphaga</taxon>
        <taxon>Cucujiformia</taxon>
        <taxon>Tenebrionidae</taxon>
        <taxon>Pimeliinae</taxon>
        <taxon>Asbolus</taxon>
    </lineage>
</organism>
<keyword evidence="4 8" id="KW-0863">Zinc-finger</keyword>
<dbReference type="PROSITE" id="PS00028">
    <property type="entry name" value="ZINC_FINGER_C2H2_1"/>
    <property type="match status" value="2"/>
</dbReference>
<accession>A0A482W5S7</accession>
<feature type="non-terminal residue" evidence="10">
    <location>
        <position position="157"/>
    </location>
</feature>
<sequence>VKPYECQICGRGFLTNSSLRVHYNYHKQRGINVKNPLEEVIYNDENKKIKIEDTENVINLSSDRLNYCVTCNRNVRSLPDHVNKVHYKVKVKMTDAKMYSCQICNKQFRANSSLQLHLRLHRGETPYKCSYCGKPHKSRAQMKDHERTHTGEKPYIC</sequence>